<comment type="caution">
    <text evidence="7">The sequence shown here is derived from an EMBL/GenBank/DDBJ whole genome shotgun (WGS) entry which is preliminary data.</text>
</comment>
<evidence type="ECO:0000256" key="5">
    <source>
        <dbReference type="SAM" id="MobiDB-lite"/>
    </source>
</evidence>
<dbReference type="InterPro" id="IPR038729">
    <property type="entry name" value="Rad50/SbcC_AAA"/>
</dbReference>
<protein>
    <recommendedName>
        <fullName evidence="2">Structural maintenance of chromosomes protein 5</fullName>
    </recommendedName>
</protein>
<feature type="compositionally biased region" description="Basic and acidic residues" evidence="5">
    <location>
        <begin position="489"/>
        <end position="498"/>
    </location>
</feature>
<reference evidence="7" key="1">
    <citation type="submission" date="2020-04" db="EMBL/GenBank/DDBJ databases">
        <title>Analysis of mating type loci in Filobasidium floriforme.</title>
        <authorList>
            <person name="Nowrousian M."/>
        </authorList>
    </citation>
    <scope>NUCLEOTIDE SEQUENCE</scope>
    <source>
        <strain evidence="7">CBS 6242</strain>
    </source>
</reference>
<evidence type="ECO:0000256" key="2">
    <source>
        <dbReference type="ARBA" id="ARBA00018687"/>
    </source>
</evidence>
<feature type="region of interest" description="Disordered" evidence="5">
    <location>
        <begin position="1"/>
        <end position="127"/>
    </location>
</feature>
<name>A0A8K0JMX2_9TREE</name>
<feature type="region of interest" description="Disordered" evidence="5">
    <location>
        <begin position="478"/>
        <end position="498"/>
    </location>
</feature>
<dbReference type="GO" id="GO:0000724">
    <property type="term" value="P:double-strand break repair via homologous recombination"/>
    <property type="evidence" value="ECO:0007669"/>
    <property type="project" value="TreeGrafter"/>
</dbReference>
<proteinExistence type="inferred from homology"/>
<evidence type="ECO:0000256" key="1">
    <source>
        <dbReference type="ARBA" id="ARBA00010171"/>
    </source>
</evidence>
<feature type="coiled-coil region" evidence="4">
    <location>
        <begin position="762"/>
        <end position="789"/>
    </location>
</feature>
<dbReference type="GO" id="GO:0005634">
    <property type="term" value="C:nucleus"/>
    <property type="evidence" value="ECO:0007669"/>
    <property type="project" value="TreeGrafter"/>
</dbReference>
<dbReference type="SUPFAM" id="SSF52540">
    <property type="entry name" value="P-loop containing nucleoside triphosphate hydrolases"/>
    <property type="match status" value="1"/>
</dbReference>
<feature type="region of interest" description="Disordered" evidence="5">
    <location>
        <begin position="436"/>
        <end position="464"/>
    </location>
</feature>
<feature type="coiled-coil region" evidence="4">
    <location>
        <begin position="322"/>
        <end position="395"/>
    </location>
</feature>
<dbReference type="Pfam" id="PF13476">
    <property type="entry name" value="AAA_23"/>
    <property type="match status" value="1"/>
</dbReference>
<evidence type="ECO:0000256" key="4">
    <source>
        <dbReference type="SAM" id="Coils"/>
    </source>
</evidence>
<dbReference type="InterPro" id="IPR027417">
    <property type="entry name" value="P-loop_NTPase"/>
</dbReference>
<sequence>MPVNGTTNGNVKGKKRVASPGSSDQESDVEDGNVNGNGRANGRGESSSKRRRVQHVASDGEEDEERPGMRGMNGHRNHVNGNGKVQPRNDVDEDEDADDDASGEDDVDDEEGLEVEQGQRVRTQRPAAPMQNLVRHDNGYVPGSILRIKLHNFLTYHNVEFSPGPHLNLVIGPNGTGKSSIVCGIALGLGFPPKVLGRAPDVSSFIMTNQTEAFIELELEGKQEGRNVLIKRSFKKNKGSVWELNGKSATAQQVSDTVSKLGIQVDNLCCFLPQDKVASFAAMTPKELLKATMQAANEVRLPGWHEALVQTDGKLSVLTTDLDSNKLQLDKLAEKIAELEEIVQASNERKELEEQLDKYTLYRLYAQYNKKKQEFEEIKKKVAAAKTKLQQMGQQQQPLMELQAHIKDRESKGLSALKANSDTAKQHERRINHLRASIEKESESAEDAQEELRSLRKGEDERKTKIAAVRSKLDAAEATLNQSQGLDPEQARKAEAKRTEIRRQIYQLDSLDQDDTAKKGQIQDANRRSLQQITHFQNSIAQLNDVKRKRREELASRQGDLGYAMDWIDKNRDQFERNVYFPPAVEVDITDPKYTRVVEGCVGRAAMFTFIAQTPNDYRALNRLNDEQHYFAFRRERKRVRISTVQVTQQELDAVDEEPSVSRQQLADLGFHGYAMDFISAPDAVKAYLRSAGLHQAAVSIQRANIERATQLGIGRFVHLEGQVLSAIQVKRSNYGSRAAQSTTSAVGPARWFGMGVNSEDIRNYENQIGKAREESARAERQVAQIEVERKKRLVEKEKLQGTVAGVQAEIDRMAAVQKRARAARTDRDDAARELSRLEKLPPIEQLREKLKKEYQSSVKNRFELAMKGTPDLQHLRDVTVGMSENCLKLLQAQANKAQVEPMVANRQDRLQRYKDKVSEYTEISRKVRDDARTLQAEYVEEQNELKDKHNKNFVDEFEEMNHTVAEIEALIADTQSDIALQPEVDNAAEARLQREKKEHDELHALVATQSAKKAKYDRMHETAKNEFEPALDTLVNTVSEKFEDALSKVNVVGQVRLKRMPRYEDWALEILVKFRDKEELQVLSHQRQSGGERSLTTIMYLMSLMKLSRTPFSLVDEINQGMDQRNERAVHNLLVKTTSRGTAGYFLITPKLLTGLDYNEKMRVLCINNDSIVPDPSKGDRLGDLNGILARFARNRAAAQE</sequence>
<dbReference type="Proteomes" id="UP000812966">
    <property type="component" value="Unassembled WGS sequence"/>
</dbReference>
<feature type="compositionally biased region" description="Acidic residues" evidence="5">
    <location>
        <begin position="91"/>
        <end position="114"/>
    </location>
</feature>
<evidence type="ECO:0000256" key="3">
    <source>
        <dbReference type="ARBA" id="ARBA00023054"/>
    </source>
</evidence>
<feature type="coiled-coil region" evidence="4">
    <location>
        <begin position="925"/>
        <end position="952"/>
    </location>
</feature>
<gene>
    <name evidence="7" type="ORF">FFLO_02651</name>
</gene>
<feature type="coiled-coil region" evidence="4">
    <location>
        <begin position="814"/>
        <end position="841"/>
    </location>
</feature>
<evidence type="ECO:0000313" key="8">
    <source>
        <dbReference type="Proteomes" id="UP000812966"/>
    </source>
</evidence>
<evidence type="ECO:0000313" key="7">
    <source>
        <dbReference type="EMBL" id="KAG7561922.1"/>
    </source>
</evidence>
<feature type="compositionally biased region" description="Low complexity" evidence="5">
    <location>
        <begin position="32"/>
        <end position="44"/>
    </location>
</feature>
<comment type="similarity">
    <text evidence="1">Belongs to the SMC family. SMC5 subfamily.</text>
</comment>
<dbReference type="GO" id="GO:0030915">
    <property type="term" value="C:Smc5-Smc6 complex"/>
    <property type="evidence" value="ECO:0007669"/>
    <property type="project" value="TreeGrafter"/>
</dbReference>
<feature type="compositionally biased region" description="Basic and acidic residues" evidence="5">
    <location>
        <begin position="450"/>
        <end position="464"/>
    </location>
</feature>
<accession>A0A8K0JMX2</accession>
<evidence type="ECO:0000259" key="6">
    <source>
        <dbReference type="Pfam" id="PF13476"/>
    </source>
</evidence>
<dbReference type="PANTHER" id="PTHR45916">
    <property type="entry name" value="STRUCTURAL MAINTENANCE OF CHROMOSOMES PROTEIN 5"/>
    <property type="match status" value="1"/>
</dbReference>
<keyword evidence="8" id="KW-1185">Reference proteome</keyword>
<feature type="domain" description="Rad50/SbcC-type AAA" evidence="6">
    <location>
        <begin position="147"/>
        <end position="385"/>
    </location>
</feature>
<dbReference type="Gene3D" id="3.40.50.300">
    <property type="entry name" value="P-loop containing nucleotide triphosphate hydrolases"/>
    <property type="match status" value="2"/>
</dbReference>
<dbReference type="EMBL" id="JABELV010000043">
    <property type="protein sequence ID" value="KAG7561922.1"/>
    <property type="molecule type" value="Genomic_DNA"/>
</dbReference>
<dbReference type="GO" id="GO:0003697">
    <property type="term" value="F:single-stranded DNA binding"/>
    <property type="evidence" value="ECO:0007669"/>
    <property type="project" value="TreeGrafter"/>
</dbReference>
<dbReference type="PANTHER" id="PTHR45916:SF1">
    <property type="entry name" value="STRUCTURAL MAINTENANCE OF CHROMOSOMES PROTEIN 5"/>
    <property type="match status" value="1"/>
</dbReference>
<dbReference type="GO" id="GO:0016887">
    <property type="term" value="F:ATP hydrolysis activity"/>
    <property type="evidence" value="ECO:0007669"/>
    <property type="project" value="InterPro"/>
</dbReference>
<organism evidence="7 8">
    <name type="scientific">Filobasidium floriforme</name>
    <dbReference type="NCBI Taxonomy" id="5210"/>
    <lineage>
        <taxon>Eukaryota</taxon>
        <taxon>Fungi</taxon>
        <taxon>Dikarya</taxon>
        <taxon>Basidiomycota</taxon>
        <taxon>Agaricomycotina</taxon>
        <taxon>Tremellomycetes</taxon>
        <taxon>Filobasidiales</taxon>
        <taxon>Filobasidiaceae</taxon>
        <taxon>Filobasidium</taxon>
    </lineage>
</organism>
<keyword evidence="3 4" id="KW-0175">Coiled coil</keyword>
<dbReference type="AlphaFoldDB" id="A0A8K0JMX2"/>
<feature type="compositionally biased region" description="Polar residues" evidence="5">
    <location>
        <begin position="1"/>
        <end position="10"/>
    </location>
</feature>